<dbReference type="EMBL" id="FORI01000005">
    <property type="protein sequence ID" value="SFI74868.1"/>
    <property type="molecule type" value="Genomic_DNA"/>
</dbReference>
<keyword evidence="6" id="KW-1185">Reference proteome</keyword>
<accession>A0A1I3KR95</accession>
<keyword evidence="2" id="KW-1133">Transmembrane helix</keyword>
<dbReference type="Gene3D" id="2.40.50.100">
    <property type="match status" value="1"/>
</dbReference>
<name>A0A1I3KR95_9SPIR</name>
<dbReference type="PANTHER" id="PTHR30469">
    <property type="entry name" value="MULTIDRUG RESISTANCE PROTEIN MDTA"/>
    <property type="match status" value="1"/>
</dbReference>
<dbReference type="InterPro" id="IPR058792">
    <property type="entry name" value="Beta-barrel_RND_2"/>
</dbReference>
<feature type="domain" description="Multidrug resistance protein MdtA-like barrel-sandwich hybrid" evidence="3">
    <location>
        <begin position="82"/>
        <end position="149"/>
    </location>
</feature>
<evidence type="ECO:0000256" key="2">
    <source>
        <dbReference type="SAM" id="Phobius"/>
    </source>
</evidence>
<dbReference type="NCBIfam" id="TIGR01730">
    <property type="entry name" value="RND_mfp"/>
    <property type="match status" value="1"/>
</dbReference>
<reference evidence="6" key="1">
    <citation type="submission" date="2016-10" db="EMBL/GenBank/DDBJ databases">
        <authorList>
            <person name="Varghese N."/>
            <person name="Submissions S."/>
        </authorList>
    </citation>
    <scope>NUCLEOTIDE SEQUENCE [LARGE SCALE GENOMIC DNA]</scope>
    <source>
        <strain evidence="6">XBD1002</strain>
    </source>
</reference>
<evidence type="ECO:0000259" key="4">
    <source>
        <dbReference type="Pfam" id="PF25954"/>
    </source>
</evidence>
<comment type="similarity">
    <text evidence="1">Belongs to the membrane fusion protein (MFP) (TC 8.A.1) family.</text>
</comment>
<sequence>MSRKKGTTAIVVVGILAVTALAVFLIMGSAKKKRAAMGGFGGFGGGRGFQQSATAVRTVVAKNQTITDFVYTNGEIETQKSIEVFPSIGGKVVEMMVSLGSSVKQGEVIAYIDPSEPGSYYAKSPVIAPIDGSIITSPVKIGQKVNANSVITKIGDINNLQITAKVPERYVADIAIGQKAEITLQAYGEEKFIASVVRISPVVDPATRTKEIILNFDKHYDKVNAGMFARVKLFTVDFGGYPVIQQDAFVENSDEYYLYIVKDDSTVTKRKVTRGKNVDGYYQVIDGVSNGEVVVLEGMLSLYEGAKVRDISGNVEFVEAAPPAPPAGGKGPKPEGKK</sequence>
<dbReference type="Proteomes" id="UP000182737">
    <property type="component" value="Unassembled WGS sequence"/>
</dbReference>
<dbReference type="InterPro" id="IPR006143">
    <property type="entry name" value="RND_pump_MFP"/>
</dbReference>
<keyword evidence="2" id="KW-0812">Transmembrane</keyword>
<evidence type="ECO:0000256" key="1">
    <source>
        <dbReference type="ARBA" id="ARBA00009477"/>
    </source>
</evidence>
<dbReference type="Gene3D" id="2.40.420.20">
    <property type="match status" value="1"/>
</dbReference>
<feature type="domain" description="CusB-like beta-barrel" evidence="4">
    <location>
        <begin position="162"/>
        <end position="233"/>
    </location>
</feature>
<dbReference type="GO" id="GO:0015562">
    <property type="term" value="F:efflux transmembrane transporter activity"/>
    <property type="evidence" value="ECO:0007669"/>
    <property type="project" value="TreeGrafter"/>
</dbReference>
<dbReference type="GO" id="GO:1990281">
    <property type="term" value="C:efflux pump complex"/>
    <property type="evidence" value="ECO:0007669"/>
    <property type="project" value="TreeGrafter"/>
</dbReference>
<keyword evidence="2" id="KW-0472">Membrane</keyword>
<dbReference type="Pfam" id="PF25954">
    <property type="entry name" value="Beta-barrel_RND_2"/>
    <property type="match status" value="1"/>
</dbReference>
<dbReference type="RefSeq" id="WP_074931433.1">
    <property type="nucleotide sequence ID" value="NZ_FORI01000005.1"/>
</dbReference>
<dbReference type="FunFam" id="2.40.30.170:FF:000010">
    <property type="entry name" value="Efflux RND transporter periplasmic adaptor subunit"/>
    <property type="match status" value="1"/>
</dbReference>
<evidence type="ECO:0000259" key="3">
    <source>
        <dbReference type="Pfam" id="PF25917"/>
    </source>
</evidence>
<dbReference type="InterPro" id="IPR058625">
    <property type="entry name" value="MdtA-like_BSH"/>
</dbReference>
<dbReference type="SUPFAM" id="SSF111369">
    <property type="entry name" value="HlyD-like secretion proteins"/>
    <property type="match status" value="1"/>
</dbReference>
<dbReference type="Pfam" id="PF25917">
    <property type="entry name" value="BSH_RND"/>
    <property type="match status" value="1"/>
</dbReference>
<protein>
    <submittedName>
        <fullName evidence="5">RND family efflux transporter, MFP subunit</fullName>
    </submittedName>
</protein>
<feature type="transmembrane region" description="Helical" evidence="2">
    <location>
        <begin position="6"/>
        <end position="27"/>
    </location>
</feature>
<evidence type="ECO:0000313" key="6">
    <source>
        <dbReference type="Proteomes" id="UP000182737"/>
    </source>
</evidence>
<gene>
    <name evidence="5" type="ORF">SAMN04487775_105111</name>
</gene>
<dbReference type="Gene3D" id="2.40.30.170">
    <property type="match status" value="1"/>
</dbReference>
<dbReference type="AlphaFoldDB" id="A0A1I3KR95"/>
<evidence type="ECO:0000313" key="5">
    <source>
        <dbReference type="EMBL" id="SFI74868.1"/>
    </source>
</evidence>
<organism evidence="5 6">
    <name type="scientific">Treponema bryantii</name>
    <dbReference type="NCBI Taxonomy" id="163"/>
    <lineage>
        <taxon>Bacteria</taxon>
        <taxon>Pseudomonadati</taxon>
        <taxon>Spirochaetota</taxon>
        <taxon>Spirochaetia</taxon>
        <taxon>Spirochaetales</taxon>
        <taxon>Treponemataceae</taxon>
        <taxon>Treponema</taxon>
    </lineage>
</organism>
<proteinExistence type="inferred from homology"/>
<dbReference type="OrthoDB" id="320389at2"/>